<proteinExistence type="predicted"/>
<evidence type="ECO:0000313" key="2">
    <source>
        <dbReference type="EMBL" id="KAH9364973.1"/>
    </source>
</evidence>
<organism evidence="2 3">
    <name type="scientific">Haemaphysalis longicornis</name>
    <name type="common">Bush tick</name>
    <dbReference type="NCBI Taxonomy" id="44386"/>
    <lineage>
        <taxon>Eukaryota</taxon>
        <taxon>Metazoa</taxon>
        <taxon>Ecdysozoa</taxon>
        <taxon>Arthropoda</taxon>
        <taxon>Chelicerata</taxon>
        <taxon>Arachnida</taxon>
        <taxon>Acari</taxon>
        <taxon>Parasitiformes</taxon>
        <taxon>Ixodida</taxon>
        <taxon>Ixodoidea</taxon>
        <taxon>Ixodidae</taxon>
        <taxon>Haemaphysalinae</taxon>
        <taxon>Haemaphysalis</taxon>
    </lineage>
</organism>
<keyword evidence="3" id="KW-1185">Reference proteome</keyword>
<gene>
    <name evidence="2" type="ORF">HPB48_015295</name>
</gene>
<protein>
    <submittedName>
        <fullName evidence="2">Uncharacterized protein</fullName>
    </submittedName>
</protein>
<dbReference type="EMBL" id="JABSTR010000003">
    <property type="protein sequence ID" value="KAH9364973.1"/>
    <property type="molecule type" value="Genomic_DNA"/>
</dbReference>
<dbReference type="Proteomes" id="UP000821853">
    <property type="component" value="Unassembled WGS sequence"/>
</dbReference>
<evidence type="ECO:0000256" key="1">
    <source>
        <dbReference type="SAM" id="MobiDB-lite"/>
    </source>
</evidence>
<name>A0A9J6FPH7_HAELO</name>
<reference evidence="2 3" key="1">
    <citation type="journal article" date="2020" name="Cell">
        <title>Large-Scale Comparative Analyses of Tick Genomes Elucidate Their Genetic Diversity and Vector Capacities.</title>
        <authorList>
            <consortium name="Tick Genome and Microbiome Consortium (TIGMIC)"/>
            <person name="Jia N."/>
            <person name="Wang J."/>
            <person name="Shi W."/>
            <person name="Du L."/>
            <person name="Sun Y."/>
            <person name="Zhan W."/>
            <person name="Jiang J.F."/>
            <person name="Wang Q."/>
            <person name="Zhang B."/>
            <person name="Ji P."/>
            <person name="Bell-Sakyi L."/>
            <person name="Cui X.M."/>
            <person name="Yuan T.T."/>
            <person name="Jiang B.G."/>
            <person name="Yang W.F."/>
            <person name="Lam T.T."/>
            <person name="Chang Q.C."/>
            <person name="Ding S.J."/>
            <person name="Wang X.J."/>
            <person name="Zhu J.G."/>
            <person name="Ruan X.D."/>
            <person name="Zhao L."/>
            <person name="Wei J.T."/>
            <person name="Ye R.Z."/>
            <person name="Que T.C."/>
            <person name="Du C.H."/>
            <person name="Zhou Y.H."/>
            <person name="Cheng J.X."/>
            <person name="Dai P.F."/>
            <person name="Guo W.B."/>
            <person name="Han X.H."/>
            <person name="Huang E.J."/>
            <person name="Li L.F."/>
            <person name="Wei W."/>
            <person name="Gao Y.C."/>
            <person name="Liu J.Z."/>
            <person name="Shao H.Z."/>
            <person name="Wang X."/>
            <person name="Wang C.C."/>
            <person name="Yang T.C."/>
            <person name="Huo Q.B."/>
            <person name="Li W."/>
            <person name="Chen H.Y."/>
            <person name="Chen S.E."/>
            <person name="Zhou L.G."/>
            <person name="Ni X.B."/>
            <person name="Tian J.H."/>
            <person name="Sheng Y."/>
            <person name="Liu T."/>
            <person name="Pan Y.S."/>
            <person name="Xia L.Y."/>
            <person name="Li J."/>
            <person name="Zhao F."/>
            <person name="Cao W.C."/>
        </authorList>
    </citation>
    <scope>NUCLEOTIDE SEQUENCE [LARGE SCALE GENOMIC DNA]</scope>
    <source>
        <strain evidence="2">HaeL-2018</strain>
    </source>
</reference>
<evidence type="ECO:0000313" key="3">
    <source>
        <dbReference type="Proteomes" id="UP000821853"/>
    </source>
</evidence>
<feature type="region of interest" description="Disordered" evidence="1">
    <location>
        <begin position="1"/>
        <end position="21"/>
    </location>
</feature>
<dbReference type="VEuPathDB" id="VectorBase:HLOH_058938"/>
<accession>A0A9J6FPH7</accession>
<dbReference type="AlphaFoldDB" id="A0A9J6FPH7"/>
<comment type="caution">
    <text evidence="2">The sequence shown here is derived from an EMBL/GenBank/DDBJ whole genome shotgun (WGS) entry which is preliminary data.</text>
</comment>
<sequence length="156" mass="16326">MPPSEPAPGPDTAQQRRDGRPGLVFPAHFSVVGQPSRDLRYRFQRRTGGHFGSPQCSSTTGCGAVASGFCRRVATDECPRACRCFLGAPSAAVAVPASVERVVRGSSVVPGVVGSGVSVGSRPSASPRCLRVGVAVSRRLDACSTSVRRCPSSWQR</sequence>